<dbReference type="Pfam" id="PF00130">
    <property type="entry name" value="C1_1"/>
    <property type="match status" value="1"/>
</dbReference>
<dbReference type="InterPro" id="IPR000719">
    <property type="entry name" value="Prot_kinase_dom"/>
</dbReference>
<evidence type="ECO:0000256" key="11">
    <source>
        <dbReference type="ARBA" id="ARBA00022840"/>
    </source>
</evidence>
<dbReference type="CDD" id="cd05597">
    <property type="entry name" value="STKc_DMPK_like"/>
    <property type="match status" value="1"/>
</dbReference>
<dbReference type="PROSITE" id="PS50011">
    <property type="entry name" value="PROTEIN_KINASE_DOM"/>
    <property type="match status" value="1"/>
</dbReference>
<dbReference type="GO" id="GO:0031032">
    <property type="term" value="P:actomyosin structure organization"/>
    <property type="evidence" value="ECO:0007669"/>
    <property type="project" value="TreeGrafter"/>
</dbReference>
<dbReference type="KEGG" id="aqu:100637657"/>
<keyword evidence="8" id="KW-0863">Zinc-finger</keyword>
<dbReference type="RefSeq" id="XP_011409305.1">
    <property type="nucleotide sequence ID" value="XM_011411003.2"/>
</dbReference>
<feature type="region of interest" description="Disordered" evidence="17">
    <location>
        <begin position="362"/>
        <end position="390"/>
    </location>
</feature>
<feature type="domain" description="PH" evidence="18">
    <location>
        <begin position="1003"/>
        <end position="1123"/>
    </location>
</feature>
<dbReference type="FunFam" id="3.30.200.20:FF:001055">
    <property type="entry name" value="Serine/threonine-protein kinase MRCK beta"/>
    <property type="match status" value="1"/>
</dbReference>
<dbReference type="PANTHER" id="PTHR22988">
    <property type="entry name" value="MYOTONIC DYSTROPHY S/T KINASE-RELATED"/>
    <property type="match status" value="1"/>
</dbReference>
<dbReference type="Gene3D" id="3.30.60.20">
    <property type="match status" value="1"/>
</dbReference>
<dbReference type="SUPFAM" id="SSF50729">
    <property type="entry name" value="PH domain-like"/>
    <property type="match status" value="1"/>
</dbReference>
<dbReference type="SMART" id="SM00036">
    <property type="entry name" value="CNH"/>
    <property type="match status" value="1"/>
</dbReference>
<evidence type="ECO:0000259" key="18">
    <source>
        <dbReference type="PROSITE" id="PS50003"/>
    </source>
</evidence>
<evidence type="ECO:0000259" key="19">
    <source>
        <dbReference type="PROSITE" id="PS50011"/>
    </source>
</evidence>
<dbReference type="EnsemblMetazoa" id="XM_011411003.2">
    <property type="protein sequence ID" value="XP_011409305.1"/>
    <property type="gene ID" value="LOC100637657"/>
</dbReference>
<feature type="compositionally biased region" description="Low complexity" evidence="17">
    <location>
        <begin position="1516"/>
        <end position="1525"/>
    </location>
</feature>
<dbReference type="PROSITE" id="PS51285">
    <property type="entry name" value="AGC_KINASE_CTER"/>
    <property type="match status" value="1"/>
</dbReference>
<dbReference type="InterPro" id="IPR011993">
    <property type="entry name" value="PH-like_dom_sf"/>
</dbReference>
<keyword evidence="7 15" id="KW-0547">Nucleotide-binding</keyword>
<dbReference type="GO" id="GO:0005856">
    <property type="term" value="C:cytoskeleton"/>
    <property type="evidence" value="ECO:0007669"/>
    <property type="project" value="TreeGrafter"/>
</dbReference>
<dbReference type="GO" id="GO:0004674">
    <property type="term" value="F:protein serine/threonine kinase activity"/>
    <property type="evidence" value="ECO:0007669"/>
    <property type="project" value="UniProtKB-KW"/>
</dbReference>
<dbReference type="SMART" id="SM00109">
    <property type="entry name" value="C1"/>
    <property type="match status" value="1"/>
</dbReference>
<feature type="domain" description="Protein kinase" evidence="19">
    <location>
        <begin position="80"/>
        <end position="348"/>
    </location>
</feature>
<dbReference type="InterPro" id="IPR011009">
    <property type="entry name" value="Kinase-like_dom_sf"/>
</dbReference>
<sequence length="1567" mass="178098">MDKQTPDSKARRLEIGIRERRPEDRSNNFCVESLIDALVVLYDECCSSNQKRERTVVEFVERVKPVIDRVKECRLTADDFEVLEVIGRGAFGEVKVVRLKSTNKVYALKVLNKAEMLQRQTTACFKEERDVLVFGNRDWITKLHYAFQDKNNLYFVMDYYLGGDVLTLLSKFEDRLTEDMVKFYASEMILAIHSIHDLGYVHRDIKPDNVLIGKDGHIRLADFGSCLKMDSNRKVNSTTAVGTPDYISPEILQAMEDGRGVYGPECDWWSLGICIYEMLFGETPFYAESLLQTYSKIMQHKTLFSFPSDEDSIVVSKDAKNLIKNLICDAEERLGQSGIDDFKKHPFFEGIDWDNIRSQTPPYIPEFTSDTDTRNFEPYEPDDPGHDPTPPNLTALTLHLPFVGFTFTSGSALSDRPPLPSLVTREQETGIITQLPSGPSEEEERLRAEVKSLKDELDKSRRGTLSSQKGHDDQASKMKTLERAVRSLKSEKNSLTEQVSDLKESLAAKEKELKEGNKRYRESQDELNRISDKMTDYRSQKRELSRALREKEEEYDEIASKVDSYRKTAKESEREKRSLLNELDDAKAAVSQEKRQKNRLEKLKQELEDEISTLRSKHRRDTSTGQDTQELQKNIEKLQAQLQEKDSDHSEAVKSLEAKHIAEVQKLKELLATSESTNTELHNENNDLQVRLTKVRNRTISELNEGMKEKVDKYEKDKIQLSEEKRELSLQVESLTTKLEESKKIQQQQEEDLKDIKNQKELLSQWEHQIAEIVQLVSDEKNARSYLQTVAKGLVEDVESLRASSSSIGKQKEVWVERRTLRRDKLERVEMQQNFENELRAKQRVEEELTHIRTQLAHTESDVVQLKAQIESLQKENEKLNKENQKYRMGLGSRNDSFTTSIFHHQSGNQLETSTRAAPQKPKVITGTEREGTHELVVRSFDSPTKCDACTSVMFGLVRQGMMCKNCQMSCHVQCKDKVLATCPLPPGQAKMPSGIDIHHGVGTACEGWIQVPKPGGVKKGWTRAYAFVCDFKIFCHEPSNDVHSPANGVFNIFDIRDINFRVSKVTRQDVIHAGEKLIPTIFKISCTHPTCSSVGILSELLIRTDNENERDKWVATLDELQKAARQLATKKNPVISCHGLYSSQQLQLLKSVQSAAIANNDRILLGAEDGLYMFDVADEGLYQCGDKDLKRVIQLAVLQDEELVVILAGRRPTLRLLPTSALDSGEMRNVVIDVTETKGAHLFCTGNLGPTQYICVAIKNKVLIYELSRTKTRYERKKELVISGQVHSMSMVNEKLCIGYLSGFSVFNVYLDQPEIKLVNNDDLSLGFVRINELNAMCAVEINNGQEYLLCFHLVGIYVTNEGRRSRKQELLWHSTPTSIVHRQPYLLVFCESNLEVYNVETSEWTQTISIKKLQSISPGGTIALCNSSDSTCTVYIKSDSDSSSNILHVTSVNRRGTVITKSKKVVKPARPVISGPTEFAYVQHFGPHPQLDVETMQNAGEVARLRGASIPTLSMSQSTQSLSPRKDHHHSQILSSHHYKAGSIEHLPAAYQSIDNLAADRDRHR</sequence>
<evidence type="ECO:0000256" key="2">
    <source>
        <dbReference type="ARBA" id="ARBA00012513"/>
    </source>
</evidence>
<keyword evidence="3" id="KW-0723">Serine/threonine-protein kinase</keyword>
<dbReference type="CDD" id="cd01243">
    <property type="entry name" value="PH_MRCK"/>
    <property type="match status" value="1"/>
</dbReference>
<dbReference type="PROSITE" id="PS50219">
    <property type="entry name" value="CNH"/>
    <property type="match status" value="1"/>
</dbReference>
<evidence type="ECO:0000256" key="14">
    <source>
        <dbReference type="ARBA" id="ARBA00048679"/>
    </source>
</evidence>
<dbReference type="SUPFAM" id="SSF57889">
    <property type="entry name" value="Cysteine-rich domain"/>
    <property type="match status" value="1"/>
</dbReference>
<dbReference type="EnsemblMetazoa" id="XM_020004050.1">
    <property type="protein sequence ID" value="XP_019859609.1"/>
    <property type="gene ID" value="LOC100637657"/>
</dbReference>
<dbReference type="PANTHER" id="PTHR22988:SF66">
    <property type="entry name" value="SERINE_THREONINE-PROTEIN KINASE GENGHIS KHAN"/>
    <property type="match status" value="1"/>
</dbReference>
<evidence type="ECO:0000256" key="9">
    <source>
        <dbReference type="ARBA" id="ARBA00022777"/>
    </source>
</evidence>
<evidence type="ECO:0000256" key="16">
    <source>
        <dbReference type="SAM" id="Coils"/>
    </source>
</evidence>
<evidence type="ECO:0000259" key="20">
    <source>
        <dbReference type="PROSITE" id="PS50081"/>
    </source>
</evidence>
<evidence type="ECO:0000256" key="7">
    <source>
        <dbReference type="ARBA" id="ARBA00022741"/>
    </source>
</evidence>
<dbReference type="Gene3D" id="1.10.510.10">
    <property type="entry name" value="Transferase(Phosphotransferase) domain 1"/>
    <property type="match status" value="1"/>
</dbReference>
<dbReference type="GO" id="GO:0008270">
    <property type="term" value="F:zinc ion binding"/>
    <property type="evidence" value="ECO:0007669"/>
    <property type="project" value="UniProtKB-KW"/>
</dbReference>
<dbReference type="GeneID" id="100637657"/>
<feature type="compositionally biased region" description="Basic and acidic residues" evidence="17">
    <location>
        <begin position="469"/>
        <end position="478"/>
    </location>
</feature>
<dbReference type="InterPro" id="IPR001180">
    <property type="entry name" value="CNH_dom"/>
</dbReference>
<dbReference type="CDD" id="cd20809">
    <property type="entry name" value="C1_MRCK"/>
    <property type="match status" value="1"/>
</dbReference>
<evidence type="ECO:0000256" key="4">
    <source>
        <dbReference type="ARBA" id="ARBA00022553"/>
    </source>
</evidence>
<comment type="catalytic activity">
    <reaction evidence="13">
        <text>L-threonyl-[protein] + ATP = O-phospho-L-threonyl-[protein] + ADP + H(+)</text>
        <dbReference type="Rhea" id="RHEA:46608"/>
        <dbReference type="Rhea" id="RHEA-COMP:11060"/>
        <dbReference type="Rhea" id="RHEA-COMP:11605"/>
        <dbReference type="ChEBI" id="CHEBI:15378"/>
        <dbReference type="ChEBI" id="CHEBI:30013"/>
        <dbReference type="ChEBI" id="CHEBI:30616"/>
        <dbReference type="ChEBI" id="CHEBI:61977"/>
        <dbReference type="ChEBI" id="CHEBI:456216"/>
        <dbReference type="EC" id="2.7.11.1"/>
    </reaction>
</comment>
<evidence type="ECO:0000313" key="24">
    <source>
        <dbReference type="Proteomes" id="UP000007879"/>
    </source>
</evidence>
<evidence type="ECO:0000256" key="1">
    <source>
        <dbReference type="ARBA" id="ARBA00005719"/>
    </source>
</evidence>
<accession>A0AAN0IUD3</accession>
<keyword evidence="24" id="KW-1185">Reference proteome</keyword>
<evidence type="ECO:0000259" key="21">
    <source>
        <dbReference type="PROSITE" id="PS50219"/>
    </source>
</evidence>
<dbReference type="InterPro" id="IPR046349">
    <property type="entry name" value="C1-like_sf"/>
</dbReference>
<evidence type="ECO:0000256" key="13">
    <source>
        <dbReference type="ARBA" id="ARBA00047899"/>
    </source>
</evidence>
<evidence type="ECO:0000256" key="15">
    <source>
        <dbReference type="PROSITE-ProRule" id="PRU10141"/>
    </source>
</evidence>
<dbReference type="Pfam" id="PF15796">
    <property type="entry name" value="KELK"/>
    <property type="match status" value="1"/>
</dbReference>
<evidence type="ECO:0000256" key="8">
    <source>
        <dbReference type="ARBA" id="ARBA00022771"/>
    </source>
</evidence>
<dbReference type="InterPro" id="IPR000961">
    <property type="entry name" value="AGC-kinase_C"/>
</dbReference>
<dbReference type="InterPro" id="IPR017441">
    <property type="entry name" value="Protein_kinase_ATP_BS"/>
</dbReference>
<reference evidence="23" key="2">
    <citation type="submission" date="2024-06" db="UniProtKB">
        <authorList>
            <consortium name="EnsemblMetazoa"/>
        </authorList>
    </citation>
    <scope>IDENTIFICATION</scope>
</reference>
<feature type="coiled-coil region" evidence="16">
    <location>
        <begin position="828"/>
        <end position="890"/>
    </location>
</feature>
<dbReference type="InterPro" id="IPR002219">
    <property type="entry name" value="PKC_DAG/PE"/>
</dbReference>
<dbReference type="Pfam" id="PF00069">
    <property type="entry name" value="Pkinase"/>
    <property type="match status" value="1"/>
</dbReference>
<dbReference type="Pfam" id="PF25346">
    <property type="entry name" value="PH_MRCK"/>
    <property type="match status" value="1"/>
</dbReference>
<feature type="binding site" evidence="15">
    <location>
        <position position="109"/>
    </location>
    <ligand>
        <name>ATP</name>
        <dbReference type="ChEBI" id="CHEBI:30616"/>
    </ligand>
</feature>
<evidence type="ECO:0000256" key="10">
    <source>
        <dbReference type="ARBA" id="ARBA00022833"/>
    </source>
</evidence>
<feature type="region of interest" description="Disordered" evidence="17">
    <location>
        <begin position="1516"/>
        <end position="1535"/>
    </location>
</feature>
<dbReference type="PROSITE" id="PS50081">
    <property type="entry name" value="ZF_DAG_PE_2"/>
    <property type="match status" value="1"/>
</dbReference>
<comment type="catalytic activity">
    <reaction evidence="14">
        <text>L-seryl-[protein] + ATP = O-phospho-L-seryl-[protein] + ADP + H(+)</text>
        <dbReference type="Rhea" id="RHEA:17989"/>
        <dbReference type="Rhea" id="RHEA-COMP:9863"/>
        <dbReference type="Rhea" id="RHEA-COMP:11604"/>
        <dbReference type="ChEBI" id="CHEBI:15378"/>
        <dbReference type="ChEBI" id="CHEBI:29999"/>
        <dbReference type="ChEBI" id="CHEBI:30616"/>
        <dbReference type="ChEBI" id="CHEBI:83421"/>
        <dbReference type="ChEBI" id="CHEBI:456216"/>
        <dbReference type="EC" id="2.7.11.1"/>
    </reaction>
</comment>
<keyword evidence="4" id="KW-0597">Phosphoprotein</keyword>
<dbReference type="PROSITE" id="PS00108">
    <property type="entry name" value="PROTEIN_KINASE_ST"/>
    <property type="match status" value="1"/>
</dbReference>
<dbReference type="Gene3D" id="3.30.200.20">
    <property type="entry name" value="Phosphorylase Kinase, domain 1"/>
    <property type="match status" value="1"/>
</dbReference>
<dbReference type="FunFam" id="1.10.510.10:FF:000014">
    <property type="entry name" value="Non-specific serine/threonine protein kinase"/>
    <property type="match status" value="1"/>
</dbReference>
<evidence type="ECO:0000256" key="5">
    <source>
        <dbReference type="ARBA" id="ARBA00022679"/>
    </source>
</evidence>
<keyword evidence="11 15" id="KW-0067">ATP-binding</keyword>
<dbReference type="Pfam" id="PF00780">
    <property type="entry name" value="CNH"/>
    <property type="match status" value="1"/>
</dbReference>
<dbReference type="SMART" id="SM00220">
    <property type="entry name" value="S_TKc"/>
    <property type="match status" value="1"/>
</dbReference>
<dbReference type="RefSeq" id="XP_019859609.1">
    <property type="nucleotide sequence ID" value="XM_020004050.1"/>
</dbReference>
<evidence type="ECO:0000256" key="6">
    <source>
        <dbReference type="ARBA" id="ARBA00022723"/>
    </source>
</evidence>
<dbReference type="GO" id="GO:0005524">
    <property type="term" value="F:ATP binding"/>
    <property type="evidence" value="ECO:0007669"/>
    <property type="project" value="UniProtKB-UniRule"/>
</dbReference>
<dbReference type="SMART" id="SM00233">
    <property type="entry name" value="PH"/>
    <property type="match status" value="1"/>
</dbReference>
<dbReference type="SUPFAM" id="SSF56112">
    <property type="entry name" value="Protein kinase-like (PK-like)"/>
    <property type="match status" value="1"/>
</dbReference>
<dbReference type="InterPro" id="IPR050839">
    <property type="entry name" value="Rho-assoc_Ser/Thr_Kinase"/>
</dbReference>
<proteinExistence type="inferred from homology"/>
<feature type="domain" description="AGC-kinase C-terminal" evidence="22">
    <location>
        <begin position="349"/>
        <end position="417"/>
    </location>
</feature>
<name>A0AAN0IUD3_AMPQE</name>
<dbReference type="PROSITE" id="PS00107">
    <property type="entry name" value="PROTEIN_KINASE_ATP"/>
    <property type="match status" value="1"/>
</dbReference>
<keyword evidence="9" id="KW-0418">Kinase</keyword>
<keyword evidence="6" id="KW-0479">Metal-binding</keyword>
<feature type="compositionally biased region" description="Basic and acidic residues" evidence="17">
    <location>
        <begin position="444"/>
        <end position="461"/>
    </location>
</feature>
<dbReference type="Gene3D" id="1.10.287.1490">
    <property type="match status" value="1"/>
</dbReference>
<protein>
    <recommendedName>
        <fullName evidence="2">non-specific serine/threonine protein kinase</fullName>
        <ecNumber evidence="2">2.7.11.1</ecNumber>
    </recommendedName>
</protein>
<dbReference type="InterPro" id="IPR008271">
    <property type="entry name" value="Ser/Thr_kinase_AS"/>
</dbReference>
<feature type="domain" description="Phorbol-ester/DAG-type" evidence="20">
    <location>
        <begin position="933"/>
        <end position="983"/>
    </location>
</feature>
<feature type="region of interest" description="Disordered" evidence="17">
    <location>
        <begin position="611"/>
        <end position="630"/>
    </location>
</feature>
<evidence type="ECO:0000256" key="3">
    <source>
        <dbReference type="ARBA" id="ARBA00022527"/>
    </source>
</evidence>
<dbReference type="SMART" id="SM00133">
    <property type="entry name" value="S_TK_X"/>
    <property type="match status" value="1"/>
</dbReference>
<dbReference type="PROSITE" id="PS00479">
    <property type="entry name" value="ZF_DAG_PE_1"/>
    <property type="match status" value="1"/>
</dbReference>
<dbReference type="InterPro" id="IPR031597">
    <property type="entry name" value="KELK"/>
</dbReference>
<dbReference type="InterPro" id="IPR057529">
    <property type="entry name" value="MRCK/ROCK_PH"/>
</dbReference>
<dbReference type="EC" id="2.7.11.1" evidence="2"/>
<dbReference type="PROSITE" id="PS50003">
    <property type="entry name" value="PH_DOMAIN"/>
    <property type="match status" value="1"/>
</dbReference>
<keyword evidence="5" id="KW-0808">Transferase</keyword>
<feature type="region of interest" description="Disordered" evidence="17">
    <location>
        <begin position="413"/>
        <end position="478"/>
    </location>
</feature>
<reference evidence="24" key="1">
    <citation type="journal article" date="2010" name="Nature">
        <title>The Amphimedon queenslandica genome and the evolution of animal complexity.</title>
        <authorList>
            <person name="Srivastava M."/>
            <person name="Simakov O."/>
            <person name="Chapman J."/>
            <person name="Fahey B."/>
            <person name="Gauthier M.E."/>
            <person name="Mitros T."/>
            <person name="Richards G.S."/>
            <person name="Conaco C."/>
            <person name="Dacre M."/>
            <person name="Hellsten U."/>
            <person name="Larroux C."/>
            <person name="Putnam N.H."/>
            <person name="Stanke M."/>
            <person name="Adamska M."/>
            <person name="Darling A."/>
            <person name="Degnan S.M."/>
            <person name="Oakley T.H."/>
            <person name="Plachetzki D.C."/>
            <person name="Zhai Y."/>
            <person name="Adamski M."/>
            <person name="Calcino A."/>
            <person name="Cummins S.F."/>
            <person name="Goodstein D.M."/>
            <person name="Harris C."/>
            <person name="Jackson D.J."/>
            <person name="Leys S.P."/>
            <person name="Shu S."/>
            <person name="Woodcroft B.J."/>
            <person name="Vervoort M."/>
            <person name="Kosik K.S."/>
            <person name="Manning G."/>
            <person name="Degnan B.M."/>
            <person name="Rokhsar D.S."/>
        </authorList>
    </citation>
    <scope>NUCLEOTIDE SEQUENCE [LARGE SCALE GENOMIC DNA]</scope>
</reference>
<dbReference type="Gene3D" id="2.30.29.30">
    <property type="entry name" value="Pleckstrin-homology domain (PH domain)/Phosphotyrosine-binding domain (PTB)"/>
    <property type="match status" value="1"/>
</dbReference>
<dbReference type="Proteomes" id="UP000007879">
    <property type="component" value="Unassembled WGS sequence"/>
</dbReference>
<dbReference type="InterPro" id="IPR001849">
    <property type="entry name" value="PH_domain"/>
</dbReference>
<organism evidence="23 24">
    <name type="scientific">Amphimedon queenslandica</name>
    <name type="common">Sponge</name>
    <dbReference type="NCBI Taxonomy" id="400682"/>
    <lineage>
        <taxon>Eukaryota</taxon>
        <taxon>Metazoa</taxon>
        <taxon>Porifera</taxon>
        <taxon>Demospongiae</taxon>
        <taxon>Heteroscleromorpha</taxon>
        <taxon>Haplosclerida</taxon>
        <taxon>Niphatidae</taxon>
        <taxon>Amphimedon</taxon>
    </lineage>
</organism>
<evidence type="ECO:0000313" key="23">
    <source>
        <dbReference type="EnsemblMetazoa" id="XP_011409305.1"/>
    </source>
</evidence>
<keyword evidence="12 16" id="KW-0175">Coiled coil</keyword>
<dbReference type="GO" id="GO:0005737">
    <property type="term" value="C:cytoplasm"/>
    <property type="evidence" value="ECO:0007669"/>
    <property type="project" value="TreeGrafter"/>
</dbReference>
<feature type="region of interest" description="Disordered" evidence="17">
    <location>
        <begin position="513"/>
        <end position="576"/>
    </location>
</feature>
<evidence type="ECO:0000256" key="12">
    <source>
        <dbReference type="ARBA" id="ARBA00023054"/>
    </source>
</evidence>
<comment type="similarity">
    <text evidence="1">Belongs to the protein kinase superfamily. AGC Ser/Thr protein kinase family. DMPK subfamily.</text>
</comment>
<keyword evidence="10" id="KW-0862">Zinc</keyword>
<evidence type="ECO:0000259" key="22">
    <source>
        <dbReference type="PROSITE" id="PS51285"/>
    </source>
</evidence>
<feature type="domain" description="CNH" evidence="21">
    <location>
        <begin position="1150"/>
        <end position="1425"/>
    </location>
</feature>
<evidence type="ECO:0000256" key="17">
    <source>
        <dbReference type="SAM" id="MobiDB-lite"/>
    </source>
</evidence>